<sequence length="101" mass="11669">METHITDARKERNVYLNCVQMAVSDPVRYCHFTFDLSQSVSLPHYGRQMGQIYFMTLRKVQIFGFRKSGNKQLNFLIDEMCFLCTNTSSAAARSWIICSTA</sequence>
<dbReference type="PANTHER" id="PTHR34415">
    <property type="entry name" value="INTEGRASE CATALYTIC DOMAIN-CONTAINING PROTEIN"/>
    <property type="match status" value="1"/>
</dbReference>
<keyword evidence="2" id="KW-1185">Reference proteome</keyword>
<protein>
    <submittedName>
        <fullName evidence="1">Uncharacterized protein</fullName>
    </submittedName>
</protein>
<reference evidence="1" key="1">
    <citation type="journal article" date="2019" name="bioRxiv">
        <title>The Genome of the Zebra Mussel, Dreissena polymorpha: A Resource for Invasive Species Research.</title>
        <authorList>
            <person name="McCartney M.A."/>
            <person name="Auch B."/>
            <person name="Kono T."/>
            <person name="Mallez S."/>
            <person name="Zhang Y."/>
            <person name="Obille A."/>
            <person name="Becker A."/>
            <person name="Abrahante J.E."/>
            <person name="Garbe J."/>
            <person name="Badalamenti J.P."/>
            <person name="Herman A."/>
            <person name="Mangelson H."/>
            <person name="Liachko I."/>
            <person name="Sullivan S."/>
            <person name="Sone E.D."/>
            <person name="Koren S."/>
            <person name="Silverstein K.A.T."/>
            <person name="Beckman K.B."/>
            <person name="Gohl D.M."/>
        </authorList>
    </citation>
    <scope>NUCLEOTIDE SEQUENCE</scope>
    <source>
        <strain evidence="1">Duluth1</strain>
        <tissue evidence="1">Whole animal</tissue>
    </source>
</reference>
<proteinExistence type="predicted"/>
<dbReference type="EMBL" id="JAIWYP010000004">
    <property type="protein sequence ID" value="KAH3831890.1"/>
    <property type="molecule type" value="Genomic_DNA"/>
</dbReference>
<evidence type="ECO:0000313" key="2">
    <source>
        <dbReference type="Proteomes" id="UP000828390"/>
    </source>
</evidence>
<name>A0A9D4K0P2_DREPO</name>
<evidence type="ECO:0000313" key="1">
    <source>
        <dbReference type="EMBL" id="KAH3831890.1"/>
    </source>
</evidence>
<gene>
    <name evidence="1" type="ORF">DPMN_105162</name>
</gene>
<comment type="caution">
    <text evidence="1">The sequence shown here is derived from an EMBL/GenBank/DDBJ whole genome shotgun (WGS) entry which is preliminary data.</text>
</comment>
<dbReference type="PANTHER" id="PTHR34415:SF1">
    <property type="entry name" value="INTEGRASE CATALYTIC DOMAIN-CONTAINING PROTEIN"/>
    <property type="match status" value="1"/>
</dbReference>
<dbReference type="AlphaFoldDB" id="A0A9D4K0P2"/>
<accession>A0A9D4K0P2</accession>
<dbReference type="Proteomes" id="UP000828390">
    <property type="component" value="Unassembled WGS sequence"/>
</dbReference>
<organism evidence="1 2">
    <name type="scientific">Dreissena polymorpha</name>
    <name type="common">Zebra mussel</name>
    <name type="synonym">Mytilus polymorpha</name>
    <dbReference type="NCBI Taxonomy" id="45954"/>
    <lineage>
        <taxon>Eukaryota</taxon>
        <taxon>Metazoa</taxon>
        <taxon>Spiralia</taxon>
        <taxon>Lophotrochozoa</taxon>
        <taxon>Mollusca</taxon>
        <taxon>Bivalvia</taxon>
        <taxon>Autobranchia</taxon>
        <taxon>Heteroconchia</taxon>
        <taxon>Euheterodonta</taxon>
        <taxon>Imparidentia</taxon>
        <taxon>Neoheterodontei</taxon>
        <taxon>Myida</taxon>
        <taxon>Dreissenoidea</taxon>
        <taxon>Dreissenidae</taxon>
        <taxon>Dreissena</taxon>
    </lineage>
</organism>
<reference evidence="1" key="2">
    <citation type="submission" date="2020-11" db="EMBL/GenBank/DDBJ databases">
        <authorList>
            <person name="McCartney M.A."/>
            <person name="Auch B."/>
            <person name="Kono T."/>
            <person name="Mallez S."/>
            <person name="Becker A."/>
            <person name="Gohl D.M."/>
            <person name="Silverstein K.A.T."/>
            <person name="Koren S."/>
            <person name="Bechman K.B."/>
            <person name="Herman A."/>
            <person name="Abrahante J.E."/>
            <person name="Garbe J."/>
        </authorList>
    </citation>
    <scope>NUCLEOTIDE SEQUENCE</scope>
    <source>
        <strain evidence="1">Duluth1</strain>
        <tissue evidence="1">Whole animal</tissue>
    </source>
</reference>